<dbReference type="AlphaFoldDB" id="A8DWA4"/>
<accession>A8DWA4</accession>
<organism evidence="1 2">
    <name type="scientific">Nematostella vectensis</name>
    <name type="common">Starlet sea anemone</name>
    <dbReference type="NCBI Taxonomy" id="45351"/>
    <lineage>
        <taxon>Eukaryota</taxon>
        <taxon>Metazoa</taxon>
        <taxon>Cnidaria</taxon>
        <taxon>Anthozoa</taxon>
        <taxon>Hexacorallia</taxon>
        <taxon>Actiniaria</taxon>
        <taxon>Edwardsiidae</taxon>
        <taxon>Nematostella</taxon>
    </lineage>
</organism>
<dbReference type="Proteomes" id="UP000001593">
    <property type="component" value="Unassembled WGS sequence"/>
</dbReference>
<dbReference type="GO" id="GO:0004105">
    <property type="term" value="F:choline-phosphate cytidylyltransferase activity"/>
    <property type="evidence" value="ECO:0007669"/>
    <property type="project" value="InterPro"/>
</dbReference>
<reference evidence="1 2" key="1">
    <citation type="journal article" date="2007" name="Science">
        <title>Sea anemone genome reveals ancestral eumetazoan gene repertoire and genomic organization.</title>
        <authorList>
            <person name="Putnam N.H."/>
            <person name="Srivastava M."/>
            <person name="Hellsten U."/>
            <person name="Dirks B."/>
            <person name="Chapman J."/>
            <person name="Salamov A."/>
            <person name="Terry A."/>
            <person name="Shapiro H."/>
            <person name="Lindquist E."/>
            <person name="Kapitonov V.V."/>
            <person name="Jurka J."/>
            <person name="Genikhovich G."/>
            <person name="Grigoriev I.V."/>
            <person name="Lucas S.M."/>
            <person name="Steele R.E."/>
            <person name="Finnerty J.R."/>
            <person name="Technau U."/>
            <person name="Martindale M.Q."/>
            <person name="Rokhsar D.S."/>
        </authorList>
    </citation>
    <scope>NUCLEOTIDE SEQUENCE [LARGE SCALE GENOMIC DNA]</scope>
    <source>
        <strain evidence="2">CH2 X CH6</strain>
    </source>
</reference>
<dbReference type="InterPro" id="IPR014729">
    <property type="entry name" value="Rossmann-like_a/b/a_fold"/>
</dbReference>
<gene>
    <name evidence="1" type="ORF">NEMVEDRAFT_v1g157211</name>
</gene>
<dbReference type="PANTHER" id="PTHR10739">
    <property type="entry name" value="CYTIDYLYLTRANSFERASE"/>
    <property type="match status" value="1"/>
</dbReference>
<dbReference type="HOGENOM" id="CLU_2612889_0_0_1"/>
<dbReference type="InParanoid" id="A8DWA4"/>
<evidence type="ECO:0000313" key="2">
    <source>
        <dbReference type="Proteomes" id="UP000001593"/>
    </source>
</evidence>
<dbReference type="InterPro" id="IPR045049">
    <property type="entry name" value="Pcy1-like"/>
</dbReference>
<proteinExistence type="predicted"/>
<protein>
    <submittedName>
        <fullName evidence="1">Uncharacterized protein</fullName>
    </submittedName>
</protein>
<dbReference type="Gene3D" id="3.40.50.620">
    <property type="entry name" value="HUPs"/>
    <property type="match status" value="1"/>
</dbReference>
<sequence>IDFVAHDDIPYKTAGMQTDDVYKDIKAMGKFVATERTEGISTSDIIARVVKDYDVYIRRNLARGYTAKELNVGFMESDF</sequence>
<dbReference type="PhylomeDB" id="A8DWA4"/>
<name>A8DWA4_NEMVE</name>
<keyword evidence="2" id="KW-1185">Reference proteome</keyword>
<feature type="non-terminal residue" evidence="1">
    <location>
        <position position="1"/>
    </location>
</feature>
<evidence type="ECO:0000313" key="1">
    <source>
        <dbReference type="EMBL" id="EDO25505.1"/>
    </source>
</evidence>
<dbReference type="eggNOG" id="KOG2804">
    <property type="taxonomic scope" value="Eukaryota"/>
</dbReference>
<dbReference type="PANTHER" id="PTHR10739:SF13">
    <property type="entry name" value="CHOLINE-PHOSPHATE CYTIDYLYLTRANSFERASE"/>
    <property type="match status" value="1"/>
</dbReference>
<dbReference type="STRING" id="45351.A8DWA4"/>
<dbReference type="EMBL" id="DS479359">
    <property type="protein sequence ID" value="EDO25505.1"/>
    <property type="molecule type" value="Genomic_DNA"/>
</dbReference>